<reference evidence="2" key="1">
    <citation type="journal article" date="2019" name="Int. J. Syst. Evol. Microbiol.">
        <title>The Global Catalogue of Microorganisms (GCM) 10K type strain sequencing project: providing services to taxonomists for standard genome sequencing and annotation.</title>
        <authorList>
            <consortium name="The Broad Institute Genomics Platform"/>
            <consortium name="The Broad Institute Genome Sequencing Center for Infectious Disease"/>
            <person name="Wu L."/>
            <person name="Ma J."/>
        </authorList>
    </citation>
    <scope>NUCLEOTIDE SEQUENCE [LARGE SCALE GENOMIC DNA]</scope>
    <source>
        <strain evidence="2">CCUG 57113</strain>
    </source>
</reference>
<dbReference type="RefSeq" id="WP_209750845.1">
    <property type="nucleotide sequence ID" value="NZ_JBHSMH010000024.1"/>
</dbReference>
<proteinExistence type="predicted"/>
<protein>
    <recommendedName>
        <fullName evidence="3">DUF559 domain-containing protein</fullName>
    </recommendedName>
</protein>
<name>A0ABW0LW33_9BACL</name>
<dbReference type="EMBL" id="JBHSMH010000024">
    <property type="protein sequence ID" value="MFC5469057.1"/>
    <property type="molecule type" value="Genomic_DNA"/>
</dbReference>
<evidence type="ECO:0000313" key="2">
    <source>
        <dbReference type="Proteomes" id="UP001596105"/>
    </source>
</evidence>
<evidence type="ECO:0000313" key="1">
    <source>
        <dbReference type="EMBL" id="MFC5469057.1"/>
    </source>
</evidence>
<keyword evidence="2" id="KW-1185">Reference proteome</keyword>
<organism evidence="1 2">
    <name type="scientific">Cohnella suwonensis</name>
    <dbReference type="NCBI Taxonomy" id="696072"/>
    <lineage>
        <taxon>Bacteria</taxon>
        <taxon>Bacillati</taxon>
        <taxon>Bacillota</taxon>
        <taxon>Bacilli</taxon>
        <taxon>Bacillales</taxon>
        <taxon>Paenibacillaceae</taxon>
        <taxon>Cohnella</taxon>
    </lineage>
</organism>
<evidence type="ECO:0008006" key="3">
    <source>
        <dbReference type="Google" id="ProtNLM"/>
    </source>
</evidence>
<sequence>MDKKSVGEKAYFQLLENQMRKASGTRLEQLRKQGEGERKLLVELIWPVRGSFEGIILEKEFFTLSGVKAYIDAYDLNVRFGLEVEGFVPHAENITRPRFDFEKMRVRSMGALGILYVPFTYDEMDKNPDVCRRALYELYGKSTAGTAEALLSPIEKEL</sequence>
<gene>
    <name evidence="1" type="ORF">ACFPPD_10010</name>
</gene>
<accession>A0ABW0LW33</accession>
<comment type="caution">
    <text evidence="1">The sequence shown here is derived from an EMBL/GenBank/DDBJ whole genome shotgun (WGS) entry which is preliminary data.</text>
</comment>
<dbReference type="Proteomes" id="UP001596105">
    <property type="component" value="Unassembled WGS sequence"/>
</dbReference>